<keyword evidence="4" id="KW-0410">Iron transport</keyword>
<evidence type="ECO:0000313" key="17">
    <source>
        <dbReference type="EMBL" id="CAA0080745.1"/>
    </source>
</evidence>
<keyword evidence="5 12" id="KW-0812">Transmembrane</keyword>
<keyword evidence="3 12" id="KW-1134">Transmembrane beta strand</keyword>
<keyword evidence="6" id="KW-0732">Signal</keyword>
<dbReference type="AlphaFoldDB" id="A0A5S9MVQ8"/>
<keyword evidence="7" id="KW-0408">Iron</keyword>
<dbReference type="SUPFAM" id="SSF56935">
    <property type="entry name" value="Porins"/>
    <property type="match status" value="1"/>
</dbReference>
<dbReference type="PROSITE" id="PS00430">
    <property type="entry name" value="TONB_DEPENDENT_REC_1"/>
    <property type="match status" value="1"/>
</dbReference>
<keyword evidence="8" id="KW-0406">Ion transport</keyword>
<dbReference type="GO" id="GO:0006826">
    <property type="term" value="P:iron ion transport"/>
    <property type="evidence" value="ECO:0007669"/>
    <property type="project" value="UniProtKB-KW"/>
</dbReference>
<dbReference type="Gene3D" id="2.170.130.10">
    <property type="entry name" value="TonB-dependent receptor, plug domain"/>
    <property type="match status" value="1"/>
</dbReference>
<evidence type="ECO:0000256" key="3">
    <source>
        <dbReference type="ARBA" id="ARBA00022452"/>
    </source>
</evidence>
<name>A0A5S9MVQ8_9GAMM</name>
<evidence type="ECO:0000256" key="13">
    <source>
        <dbReference type="PROSITE-ProRule" id="PRU10143"/>
    </source>
</evidence>
<keyword evidence="19" id="KW-1185">Reference proteome</keyword>
<evidence type="ECO:0000259" key="16">
    <source>
        <dbReference type="Pfam" id="PF07715"/>
    </source>
</evidence>
<dbReference type="Proteomes" id="UP000435877">
    <property type="component" value="Unassembled WGS sequence"/>
</dbReference>
<evidence type="ECO:0000256" key="10">
    <source>
        <dbReference type="ARBA" id="ARBA00023136"/>
    </source>
</evidence>
<feature type="domain" description="TonB-dependent receptor-like beta-barrel" evidence="15">
    <location>
        <begin position="217"/>
        <end position="670"/>
    </location>
</feature>
<keyword evidence="11 12" id="KW-0998">Cell outer membrane</keyword>
<dbReference type="PROSITE" id="PS52016">
    <property type="entry name" value="TONB_DEPENDENT_REC_3"/>
    <property type="match status" value="1"/>
</dbReference>
<evidence type="ECO:0000256" key="8">
    <source>
        <dbReference type="ARBA" id="ARBA00023065"/>
    </source>
</evidence>
<evidence type="ECO:0000256" key="9">
    <source>
        <dbReference type="ARBA" id="ARBA00023077"/>
    </source>
</evidence>
<dbReference type="InterPro" id="IPR012910">
    <property type="entry name" value="Plug_dom"/>
</dbReference>
<evidence type="ECO:0000256" key="7">
    <source>
        <dbReference type="ARBA" id="ARBA00023004"/>
    </source>
</evidence>
<evidence type="ECO:0000256" key="14">
    <source>
        <dbReference type="RuleBase" id="RU003357"/>
    </source>
</evidence>
<reference evidence="19 20" key="1">
    <citation type="submission" date="2019-11" db="EMBL/GenBank/DDBJ databases">
        <authorList>
            <person name="Holert J."/>
        </authorList>
    </citation>
    <scope>NUCLEOTIDE SEQUENCE [LARGE SCALE GENOMIC DNA]</scope>
    <source>
        <strain evidence="18">BC3_2A</strain>
        <strain evidence="17">SB11_1A</strain>
    </source>
</reference>
<evidence type="ECO:0000259" key="15">
    <source>
        <dbReference type="Pfam" id="PF00593"/>
    </source>
</evidence>
<evidence type="ECO:0000256" key="12">
    <source>
        <dbReference type="PROSITE-ProRule" id="PRU01360"/>
    </source>
</evidence>
<dbReference type="Pfam" id="PF00593">
    <property type="entry name" value="TonB_dep_Rec_b-barrel"/>
    <property type="match status" value="1"/>
</dbReference>
<evidence type="ECO:0000313" key="18">
    <source>
        <dbReference type="EMBL" id="CAA0085534.1"/>
    </source>
</evidence>
<dbReference type="InterPro" id="IPR039426">
    <property type="entry name" value="TonB-dep_rcpt-like"/>
</dbReference>
<keyword evidence="9 13" id="KW-0798">TonB box</keyword>
<dbReference type="Pfam" id="PF07715">
    <property type="entry name" value="Plug"/>
    <property type="match status" value="1"/>
</dbReference>
<dbReference type="PANTHER" id="PTHR32552">
    <property type="entry name" value="FERRICHROME IRON RECEPTOR-RELATED"/>
    <property type="match status" value="1"/>
</dbReference>
<feature type="short sequence motif" description="TonB box" evidence="13">
    <location>
        <begin position="25"/>
        <end position="31"/>
    </location>
</feature>
<dbReference type="Gene3D" id="2.40.170.20">
    <property type="entry name" value="TonB-dependent receptor, beta-barrel domain"/>
    <property type="match status" value="1"/>
</dbReference>
<evidence type="ECO:0000256" key="5">
    <source>
        <dbReference type="ARBA" id="ARBA00022692"/>
    </source>
</evidence>
<dbReference type="InterPro" id="IPR036942">
    <property type="entry name" value="Beta-barrel_TonB_sf"/>
</dbReference>
<dbReference type="GO" id="GO:0009279">
    <property type="term" value="C:cell outer membrane"/>
    <property type="evidence" value="ECO:0007669"/>
    <property type="project" value="UniProtKB-SubCell"/>
</dbReference>
<dbReference type="CDD" id="cd01347">
    <property type="entry name" value="ligand_gated_channel"/>
    <property type="match status" value="1"/>
</dbReference>
<feature type="domain" description="TonB-dependent receptor plug" evidence="16">
    <location>
        <begin position="37"/>
        <end position="143"/>
    </location>
</feature>
<comment type="subcellular location">
    <subcellularLocation>
        <location evidence="1 12">Cell outer membrane</location>
        <topology evidence="1 12">Multi-pass membrane protein</topology>
    </subcellularLocation>
</comment>
<dbReference type="EMBL" id="CACSIK010000001">
    <property type="protein sequence ID" value="CAA0080745.1"/>
    <property type="molecule type" value="Genomic_DNA"/>
</dbReference>
<dbReference type="EMBL" id="CACSIM010000001">
    <property type="protein sequence ID" value="CAA0085534.1"/>
    <property type="molecule type" value="Genomic_DNA"/>
</dbReference>
<dbReference type="InterPro" id="IPR000531">
    <property type="entry name" value="Beta-barrel_TonB"/>
</dbReference>
<evidence type="ECO:0000313" key="20">
    <source>
        <dbReference type="Proteomes" id="UP000439591"/>
    </source>
</evidence>
<proteinExistence type="inferred from homology"/>
<protein>
    <submittedName>
        <fullName evidence="17">Colicin I receptor</fullName>
    </submittedName>
</protein>
<accession>A0A5S9MVQ8</accession>
<comment type="similarity">
    <text evidence="12 14">Belongs to the TonB-dependent receptor family.</text>
</comment>
<evidence type="ECO:0000313" key="19">
    <source>
        <dbReference type="Proteomes" id="UP000435877"/>
    </source>
</evidence>
<evidence type="ECO:0000256" key="4">
    <source>
        <dbReference type="ARBA" id="ARBA00022496"/>
    </source>
</evidence>
<gene>
    <name evidence="17" type="primary">cirA_1</name>
    <name evidence="18" type="synonym">cirA_2</name>
    <name evidence="17" type="ORF">IHBHHGIJ_00236</name>
    <name evidence="18" type="ORF">KFEGEMFD_00913</name>
</gene>
<sequence>MLILASPLSVLASDTAENESEKMETMTVTATRTEKNRQDVPVSISVQEMEALLEQGFTYGTDEFRGVPGISFRRGEGGGDVFPFVSFRGSSGTDGYLALIDGVPYVGVFEEAPLDQIPYGVVERVEVVKGPGSTLYGRGAVYGLANYILRRVEGDENKLSLTGGSNGYVKGQGSLTRRLDSGVGVLLDATIDEYDGWRERGGYSKLNLFGKIEMPISDRTDITAYLNYYESDKGITNGIPLDNEGNLLPVAGGRTAFLGFGTPKDDQQLWFGTLKIDHSLNANLALSASLQLRHSERDNNLNFYDAFGFAPDRNVYAVNGFRSEKEQDAAVFDGSLHWQSERHNVVAGMSFDHATSSALDMWSGQHGFTAECGFNFFLIEVDYATGQVINRDHPCFVVDLPFSDNEVENTAWGIFVQDEISLTNTLTATLGIRYDAFKRDAEFDPVAGSSASGDLSGDTDAISPRFALAWDSAIGNLYFSYGRGFNSNFGPIFEWNPANYARPENKPTTIDSYEIGLKTATEDNRLQLEVAIFQTVQKDRRSTIPNPAAEDDFSQPSNLISYGQRYESRGFEFSLAYLLTQDARLAVSASYIDPEWDEYIINSWGTVIDLSGTTPVGVAQNTYYLSYDHRLAPWIELRAVYEYYGDYQITQDNRVDGGQYDLLTLGASIYPVWWPDITFKLTALNALDEEYYFYFGDQTAPTYATPGPERELRASVEYKW</sequence>
<keyword evidence="2 12" id="KW-0813">Transport</keyword>
<organism evidence="17 19">
    <name type="scientific">Zhongshania aliphaticivorans</name>
    <dbReference type="NCBI Taxonomy" id="1470434"/>
    <lineage>
        <taxon>Bacteria</taxon>
        <taxon>Pseudomonadati</taxon>
        <taxon>Pseudomonadota</taxon>
        <taxon>Gammaproteobacteria</taxon>
        <taxon>Cellvibrionales</taxon>
        <taxon>Spongiibacteraceae</taxon>
        <taxon>Zhongshania</taxon>
    </lineage>
</organism>
<evidence type="ECO:0000256" key="1">
    <source>
        <dbReference type="ARBA" id="ARBA00004571"/>
    </source>
</evidence>
<evidence type="ECO:0000256" key="2">
    <source>
        <dbReference type="ARBA" id="ARBA00022448"/>
    </source>
</evidence>
<keyword evidence="17" id="KW-0675">Receptor</keyword>
<evidence type="ECO:0000256" key="6">
    <source>
        <dbReference type="ARBA" id="ARBA00022729"/>
    </source>
</evidence>
<dbReference type="InterPro" id="IPR010916">
    <property type="entry name" value="TonB_box_CS"/>
</dbReference>
<dbReference type="InterPro" id="IPR037066">
    <property type="entry name" value="Plug_dom_sf"/>
</dbReference>
<evidence type="ECO:0000256" key="11">
    <source>
        <dbReference type="ARBA" id="ARBA00023237"/>
    </source>
</evidence>
<keyword evidence="10 12" id="KW-0472">Membrane</keyword>
<dbReference type="Proteomes" id="UP000439591">
    <property type="component" value="Unassembled WGS sequence"/>
</dbReference>
<dbReference type="PANTHER" id="PTHR32552:SF81">
    <property type="entry name" value="TONB-DEPENDENT OUTER MEMBRANE RECEPTOR"/>
    <property type="match status" value="1"/>
</dbReference>